<evidence type="ECO:0000259" key="1">
    <source>
        <dbReference type="Pfam" id="PF25164"/>
    </source>
</evidence>
<name>A0A7W8JX38_9DEIO</name>
<organism evidence="2 3">
    <name type="scientific">Deinococcus humi</name>
    <dbReference type="NCBI Taxonomy" id="662880"/>
    <lineage>
        <taxon>Bacteria</taxon>
        <taxon>Thermotogati</taxon>
        <taxon>Deinococcota</taxon>
        <taxon>Deinococci</taxon>
        <taxon>Deinococcales</taxon>
        <taxon>Deinococcaceae</taxon>
        <taxon>Deinococcus</taxon>
    </lineage>
</organism>
<proteinExistence type="predicted"/>
<sequence length="154" mass="17028">MAEVRMRYALLADGTVTRAIVALKGPEHPYICQDCATRVKLRRGPVNAPHFSHYEITNCTGEGVVHHAAKLELALALRERERPFVLHVPCSWPSCPETVALPFDPIAGPHTEVATEYTMAVGDAVYRLDVATLLHGPHVDRLPPRSCSNGLWRT</sequence>
<dbReference type="AlphaFoldDB" id="A0A7W8JX38"/>
<accession>A0A7W8JX38</accession>
<dbReference type="Pfam" id="PF25164">
    <property type="entry name" value="CoiA_N"/>
    <property type="match status" value="1"/>
</dbReference>
<gene>
    <name evidence="2" type="ORF">HNQ08_003713</name>
</gene>
<protein>
    <recommendedName>
        <fullName evidence="1">Competence protein CoiA-like N-terminal domain-containing protein</fullName>
    </recommendedName>
</protein>
<reference evidence="2 3" key="1">
    <citation type="submission" date="2020-08" db="EMBL/GenBank/DDBJ databases">
        <title>Genomic Encyclopedia of Type Strains, Phase IV (KMG-IV): sequencing the most valuable type-strain genomes for metagenomic binning, comparative biology and taxonomic classification.</title>
        <authorList>
            <person name="Goeker M."/>
        </authorList>
    </citation>
    <scope>NUCLEOTIDE SEQUENCE [LARGE SCALE GENOMIC DNA]</scope>
    <source>
        <strain evidence="2 3">DSM 27939</strain>
    </source>
</reference>
<dbReference type="RefSeq" id="WP_184135200.1">
    <property type="nucleotide sequence ID" value="NZ_JACHFL010000011.1"/>
</dbReference>
<evidence type="ECO:0000313" key="2">
    <source>
        <dbReference type="EMBL" id="MBB5364600.1"/>
    </source>
</evidence>
<dbReference type="Proteomes" id="UP000552709">
    <property type="component" value="Unassembled WGS sequence"/>
</dbReference>
<feature type="domain" description="Competence protein CoiA-like N-terminal" evidence="1">
    <location>
        <begin position="21"/>
        <end position="60"/>
    </location>
</feature>
<dbReference type="InterPro" id="IPR057253">
    <property type="entry name" value="CoiA-like_N"/>
</dbReference>
<dbReference type="EMBL" id="JACHFL010000011">
    <property type="protein sequence ID" value="MBB5364600.1"/>
    <property type="molecule type" value="Genomic_DNA"/>
</dbReference>
<comment type="caution">
    <text evidence="2">The sequence shown here is derived from an EMBL/GenBank/DDBJ whole genome shotgun (WGS) entry which is preliminary data.</text>
</comment>
<keyword evidence="3" id="KW-1185">Reference proteome</keyword>
<evidence type="ECO:0000313" key="3">
    <source>
        <dbReference type="Proteomes" id="UP000552709"/>
    </source>
</evidence>